<dbReference type="InterPro" id="IPR036322">
    <property type="entry name" value="WD40_repeat_dom_sf"/>
</dbReference>
<dbReference type="SMART" id="SM00320">
    <property type="entry name" value="WD40"/>
    <property type="match status" value="3"/>
</dbReference>
<keyword evidence="4" id="KW-1133">Transmembrane helix</keyword>
<accession>A0A1C7LN38</accession>
<dbReference type="Gene3D" id="2.130.10.10">
    <property type="entry name" value="YVTN repeat-like/Quinoprotein amine dehydrogenase"/>
    <property type="match status" value="2"/>
</dbReference>
<evidence type="ECO:0000256" key="2">
    <source>
        <dbReference type="ARBA" id="ARBA00022737"/>
    </source>
</evidence>
<keyword evidence="1 3" id="KW-0853">WD repeat</keyword>
<keyword evidence="2" id="KW-0677">Repeat</keyword>
<protein>
    <submittedName>
        <fullName evidence="5">Uncharacterized protein</fullName>
    </submittedName>
</protein>
<dbReference type="PROSITE" id="PS50294">
    <property type="entry name" value="WD_REPEATS_REGION"/>
    <property type="match status" value="1"/>
</dbReference>
<proteinExistence type="predicted"/>
<dbReference type="InterPro" id="IPR001680">
    <property type="entry name" value="WD40_rpt"/>
</dbReference>
<evidence type="ECO:0000256" key="4">
    <source>
        <dbReference type="SAM" id="Phobius"/>
    </source>
</evidence>
<keyword evidence="6" id="KW-1185">Reference proteome</keyword>
<feature type="repeat" description="WD" evidence="3">
    <location>
        <begin position="38"/>
        <end position="72"/>
    </location>
</feature>
<comment type="caution">
    <text evidence="5">The sequence shown here is derived from an EMBL/GenBank/DDBJ whole genome shotgun (WGS) entry which is preliminary data.</text>
</comment>
<evidence type="ECO:0000256" key="1">
    <source>
        <dbReference type="ARBA" id="ARBA00022574"/>
    </source>
</evidence>
<sequence length="470" mass="52778">MVSKHLAAESDFQDSKYRVVGFSAELPTKFIHIKFATINCVCFSPDGNYVASGGDDNALMIWSLFDGALLYTLLFESPVDCVLWHPKVSNTILVGCQNGDLFQFHDFTPIGIEQYEIHLGVRGTIYCLDYDITTMCLAIGIGSEVHITREQEQHEYAGDVKIPTPPMLKYFKPEIDQRLRAVKLHFFKNGTNLIVSYLAHGIVCWHIETRSQLWTILPPCDTPHIGSSALSIDGHNIITHNLVDGIYAYSVVPSKKPIPKYHYKFDVLPQTKHILQVAYLHEGQAVVCGTTTGDICIWEAATGEYFQLLGHNNDIIQAIDTFQHENLSLIATASAGRGQGAYLKIWRAKIARIHRDDDLGDVVVGALHAVTSNPLLRRRDRSVIVSSVIAAFISIIWGIYIAGSAISWITVARVMVYSLRCLWSALTILGNKLLDIAIRIQYTLVDIEGRIRDWVIERIRSELREFLQIP</sequence>
<evidence type="ECO:0000256" key="3">
    <source>
        <dbReference type="PROSITE-ProRule" id="PRU00221"/>
    </source>
</evidence>
<feature type="transmembrane region" description="Helical" evidence="4">
    <location>
        <begin position="383"/>
        <end position="402"/>
    </location>
</feature>
<keyword evidence="4" id="KW-0472">Membrane</keyword>
<keyword evidence="4" id="KW-0812">Transmembrane</keyword>
<dbReference type="AlphaFoldDB" id="A0A1C7LN38"/>
<gene>
    <name evidence="5" type="ORF">A0H81_13821</name>
</gene>
<evidence type="ECO:0000313" key="6">
    <source>
        <dbReference type="Proteomes" id="UP000092993"/>
    </source>
</evidence>
<dbReference type="PROSITE" id="PS50082">
    <property type="entry name" value="WD_REPEATS_2"/>
    <property type="match status" value="1"/>
</dbReference>
<dbReference type="STRING" id="5627.A0A1C7LN38"/>
<dbReference type="OrthoDB" id="2627610at2759"/>
<reference evidence="5 6" key="1">
    <citation type="submission" date="2016-03" db="EMBL/GenBank/DDBJ databases">
        <title>Whole genome sequencing of Grifola frondosa 9006-11.</title>
        <authorList>
            <person name="Min B."/>
            <person name="Park H."/>
            <person name="Kim J.-G."/>
            <person name="Cho H."/>
            <person name="Oh Y.-L."/>
            <person name="Kong W.-S."/>
            <person name="Choi I.-G."/>
        </authorList>
    </citation>
    <scope>NUCLEOTIDE SEQUENCE [LARGE SCALE GENOMIC DNA]</scope>
    <source>
        <strain evidence="5 6">9006-11</strain>
    </source>
</reference>
<dbReference type="PANTHER" id="PTHR19848">
    <property type="entry name" value="WD40 REPEAT PROTEIN"/>
    <property type="match status" value="1"/>
</dbReference>
<name>A0A1C7LN38_GRIFR</name>
<dbReference type="EMBL" id="LUGG01000032">
    <property type="protein sequence ID" value="OBZ66175.1"/>
    <property type="molecule type" value="Genomic_DNA"/>
</dbReference>
<dbReference type="Pfam" id="PF00400">
    <property type="entry name" value="WD40"/>
    <property type="match status" value="1"/>
</dbReference>
<dbReference type="OMA" id="WHIETRS"/>
<dbReference type="PANTHER" id="PTHR19848:SF8">
    <property type="entry name" value="F-BOX AND WD REPEAT DOMAIN CONTAINING 7"/>
    <property type="match status" value="1"/>
</dbReference>
<evidence type="ECO:0000313" key="5">
    <source>
        <dbReference type="EMBL" id="OBZ66175.1"/>
    </source>
</evidence>
<organism evidence="5 6">
    <name type="scientific">Grifola frondosa</name>
    <name type="common">Maitake</name>
    <name type="synonym">Polyporus frondosus</name>
    <dbReference type="NCBI Taxonomy" id="5627"/>
    <lineage>
        <taxon>Eukaryota</taxon>
        <taxon>Fungi</taxon>
        <taxon>Dikarya</taxon>
        <taxon>Basidiomycota</taxon>
        <taxon>Agaricomycotina</taxon>
        <taxon>Agaricomycetes</taxon>
        <taxon>Polyporales</taxon>
        <taxon>Grifolaceae</taxon>
        <taxon>Grifola</taxon>
    </lineage>
</organism>
<dbReference type="Proteomes" id="UP000092993">
    <property type="component" value="Unassembled WGS sequence"/>
</dbReference>
<dbReference type="InterPro" id="IPR015943">
    <property type="entry name" value="WD40/YVTN_repeat-like_dom_sf"/>
</dbReference>
<dbReference type="SUPFAM" id="SSF50978">
    <property type="entry name" value="WD40 repeat-like"/>
    <property type="match status" value="1"/>
</dbReference>